<protein>
    <recommendedName>
        <fullName evidence="3">EF-hand domain-containing protein</fullName>
    </recommendedName>
</protein>
<evidence type="ECO:0000256" key="2">
    <source>
        <dbReference type="SAM" id="SignalP"/>
    </source>
</evidence>
<dbReference type="AlphaFoldDB" id="T0KFG9"/>
<evidence type="ECO:0000313" key="5">
    <source>
        <dbReference type="Proteomes" id="UP000015520"/>
    </source>
</evidence>
<accession>T0KFG9</accession>
<feature type="domain" description="EF-hand" evidence="3">
    <location>
        <begin position="35"/>
        <end position="61"/>
    </location>
</feature>
<sequence length="103" mass="12087">MQIFSKHIRLSLVALSLLLVTPVMAQNSGRDMPTFESFDLNNDGTLTESEMKEARKIRAKERQEEGRMQRSVKSHYEFSRIDSNEDGVVSKKEFEDHQTRRRR</sequence>
<dbReference type="InterPro" id="IPR011992">
    <property type="entry name" value="EF-hand-dom_pair"/>
</dbReference>
<evidence type="ECO:0000313" key="4">
    <source>
        <dbReference type="EMBL" id="EQB35504.1"/>
    </source>
</evidence>
<dbReference type="OrthoDB" id="5349073at2"/>
<dbReference type="RefSeq" id="WP_021288143.1">
    <property type="nucleotide sequence ID" value="NZ_AUPZ01000013.1"/>
</dbReference>
<dbReference type="PATRIC" id="fig|1172190.3.peg.1832"/>
<name>T0KFG9_9BACT</name>
<dbReference type="EMBL" id="AUPZ01000013">
    <property type="protein sequence ID" value="EQB35504.1"/>
    <property type="molecule type" value="Genomic_DNA"/>
</dbReference>
<gene>
    <name evidence="4" type="ORF">M947_09475</name>
</gene>
<evidence type="ECO:0000256" key="1">
    <source>
        <dbReference type="SAM" id="MobiDB-lite"/>
    </source>
</evidence>
<dbReference type="Pfam" id="PF13499">
    <property type="entry name" value="EF-hand_7"/>
    <property type="match status" value="1"/>
</dbReference>
<feature type="signal peptide" evidence="2">
    <location>
        <begin position="1"/>
        <end position="25"/>
    </location>
</feature>
<dbReference type="Gene3D" id="1.10.238.10">
    <property type="entry name" value="EF-hand"/>
    <property type="match status" value="1"/>
</dbReference>
<keyword evidence="2" id="KW-0732">Signal</keyword>
<comment type="caution">
    <text evidence="4">The sequence shown here is derived from an EMBL/GenBank/DDBJ whole genome shotgun (WGS) entry which is preliminary data.</text>
</comment>
<dbReference type="eggNOG" id="ENOG502ZCIX">
    <property type="taxonomic scope" value="Bacteria"/>
</dbReference>
<organism evidence="4 5">
    <name type="scientific">Sulfurimonas hongkongensis</name>
    <dbReference type="NCBI Taxonomy" id="1172190"/>
    <lineage>
        <taxon>Bacteria</taxon>
        <taxon>Pseudomonadati</taxon>
        <taxon>Campylobacterota</taxon>
        <taxon>Epsilonproteobacteria</taxon>
        <taxon>Campylobacterales</taxon>
        <taxon>Sulfurimonadaceae</taxon>
        <taxon>Sulfurimonas</taxon>
    </lineage>
</organism>
<dbReference type="PROSITE" id="PS00018">
    <property type="entry name" value="EF_HAND_1"/>
    <property type="match status" value="2"/>
</dbReference>
<evidence type="ECO:0000259" key="3">
    <source>
        <dbReference type="PROSITE" id="PS50222"/>
    </source>
</evidence>
<proteinExistence type="predicted"/>
<dbReference type="GO" id="GO:0005509">
    <property type="term" value="F:calcium ion binding"/>
    <property type="evidence" value="ECO:0007669"/>
    <property type="project" value="InterPro"/>
</dbReference>
<keyword evidence="5" id="KW-1185">Reference proteome</keyword>
<dbReference type="SUPFAM" id="SSF47473">
    <property type="entry name" value="EF-hand"/>
    <property type="match status" value="1"/>
</dbReference>
<dbReference type="STRING" id="1172190.M947_09475"/>
<dbReference type="PROSITE" id="PS50222">
    <property type="entry name" value="EF_HAND_2"/>
    <property type="match status" value="1"/>
</dbReference>
<dbReference type="InterPro" id="IPR002048">
    <property type="entry name" value="EF_hand_dom"/>
</dbReference>
<dbReference type="Proteomes" id="UP000015520">
    <property type="component" value="Unassembled WGS sequence"/>
</dbReference>
<feature type="chain" id="PRO_5004565969" description="EF-hand domain-containing protein" evidence="2">
    <location>
        <begin position="26"/>
        <end position="103"/>
    </location>
</feature>
<dbReference type="InterPro" id="IPR018247">
    <property type="entry name" value="EF_Hand_1_Ca_BS"/>
</dbReference>
<feature type="region of interest" description="Disordered" evidence="1">
    <location>
        <begin position="59"/>
        <end position="103"/>
    </location>
</feature>
<reference evidence="4 5" key="1">
    <citation type="submission" date="2013-07" db="EMBL/GenBank/DDBJ databases">
        <title>Sulfurimonas hongkongensis AST-10 Genome Sequencing.</title>
        <authorList>
            <person name="Cai L."/>
            <person name="Zhang T."/>
        </authorList>
    </citation>
    <scope>NUCLEOTIDE SEQUENCE [LARGE SCALE GENOMIC DNA]</scope>
    <source>
        <strain evidence="4 5">AST-10</strain>
    </source>
</reference>